<evidence type="ECO:0000256" key="10">
    <source>
        <dbReference type="SAM" id="MobiDB-lite"/>
    </source>
</evidence>
<dbReference type="Gene3D" id="3.40.630.40">
    <property type="entry name" value="Zn-dependent exopeptidases"/>
    <property type="match status" value="1"/>
</dbReference>
<dbReference type="CDD" id="cd00118">
    <property type="entry name" value="LysM"/>
    <property type="match status" value="1"/>
</dbReference>
<dbReference type="GO" id="GO:0008745">
    <property type="term" value="F:N-acetylmuramoyl-L-alanine amidase activity"/>
    <property type="evidence" value="ECO:0007669"/>
    <property type="project" value="UniProtKB-EC"/>
</dbReference>
<evidence type="ECO:0000313" key="14">
    <source>
        <dbReference type="Proteomes" id="UP000012019"/>
    </source>
</evidence>
<dbReference type="PANTHER" id="PTHR30404">
    <property type="entry name" value="N-ACETYLMURAMOYL-L-ALANINE AMIDASE"/>
    <property type="match status" value="1"/>
</dbReference>
<protein>
    <recommendedName>
        <fullName evidence="9">N-acetylmuramoyl-L-alanine amidase AmiC</fullName>
        <ecNumber evidence="4">3.5.1.28</ecNumber>
    </recommendedName>
</protein>
<dbReference type="FunFam" id="3.40.630.40:FF:000001">
    <property type="entry name" value="N-acetylmuramoyl-L-alanine amidase"/>
    <property type="match status" value="1"/>
</dbReference>
<dbReference type="Pfam" id="PF01476">
    <property type="entry name" value="LysM"/>
    <property type="match status" value="1"/>
</dbReference>
<name>M7PE09_9GAMM</name>
<dbReference type="GO" id="GO:0030288">
    <property type="term" value="C:outer membrane-bounded periplasmic space"/>
    <property type="evidence" value="ECO:0007669"/>
    <property type="project" value="TreeGrafter"/>
</dbReference>
<reference evidence="13 14" key="1">
    <citation type="journal article" date="2013" name="Genome Announc.">
        <title>Draft Genome Sequence of Methylophaga lonarensis MPLT, a Haloalkaliphilic (Non-Methane-Utilizing) Methylotroph.</title>
        <authorList>
            <person name="Shetty S.A."/>
            <person name="Marathe N.P."/>
            <person name="Munot H."/>
            <person name="Antony C.P."/>
            <person name="Dhotre D.P."/>
            <person name="Murrell J.C."/>
            <person name="Shouche Y.S."/>
        </authorList>
    </citation>
    <scope>NUCLEOTIDE SEQUENCE [LARGE SCALE GENOMIC DNA]</scope>
    <source>
        <strain evidence="13 14">MPL</strain>
    </source>
</reference>
<dbReference type="eggNOG" id="COG0860">
    <property type="taxonomic scope" value="Bacteria"/>
</dbReference>
<evidence type="ECO:0000256" key="5">
    <source>
        <dbReference type="ARBA" id="ARBA00022729"/>
    </source>
</evidence>
<evidence type="ECO:0000256" key="1">
    <source>
        <dbReference type="ARBA" id="ARBA00001561"/>
    </source>
</evidence>
<dbReference type="PROSITE" id="PS51782">
    <property type="entry name" value="LYSM"/>
    <property type="match status" value="1"/>
</dbReference>
<dbReference type="OrthoDB" id="9806267at2"/>
<dbReference type="Gene3D" id="2.60.40.3500">
    <property type="match status" value="1"/>
</dbReference>
<dbReference type="GO" id="GO:0009253">
    <property type="term" value="P:peptidoglycan catabolic process"/>
    <property type="evidence" value="ECO:0007669"/>
    <property type="project" value="InterPro"/>
</dbReference>
<dbReference type="GO" id="GO:0071555">
    <property type="term" value="P:cell wall organization"/>
    <property type="evidence" value="ECO:0007669"/>
    <property type="project" value="UniProtKB-KW"/>
</dbReference>
<evidence type="ECO:0000256" key="6">
    <source>
        <dbReference type="ARBA" id="ARBA00022764"/>
    </source>
</evidence>
<feature type="region of interest" description="Disordered" evidence="10">
    <location>
        <begin position="125"/>
        <end position="197"/>
    </location>
</feature>
<evidence type="ECO:0000256" key="7">
    <source>
        <dbReference type="ARBA" id="ARBA00022801"/>
    </source>
</evidence>
<evidence type="ECO:0000256" key="9">
    <source>
        <dbReference type="ARBA" id="ARBA00074581"/>
    </source>
</evidence>
<feature type="signal peptide" evidence="11">
    <location>
        <begin position="1"/>
        <end position="19"/>
    </location>
</feature>
<accession>M7PE09</accession>
<dbReference type="RefSeq" id="WP_009727326.1">
    <property type="nucleotide sequence ID" value="NZ_APHR01000070.1"/>
</dbReference>
<keyword evidence="14" id="KW-1185">Reference proteome</keyword>
<comment type="similarity">
    <text evidence="3">Belongs to the N-acetylmuramoyl-L-alanine amidase 3 family.</text>
</comment>
<dbReference type="STRING" id="1286106.MPL1_11858"/>
<dbReference type="Pfam" id="PF11741">
    <property type="entry name" value="AMIN"/>
    <property type="match status" value="1"/>
</dbReference>
<feature type="compositionally biased region" description="Low complexity" evidence="10">
    <location>
        <begin position="132"/>
        <end position="165"/>
    </location>
</feature>
<evidence type="ECO:0000256" key="4">
    <source>
        <dbReference type="ARBA" id="ARBA00011901"/>
    </source>
</evidence>
<dbReference type="Gene3D" id="3.10.350.10">
    <property type="entry name" value="LysM domain"/>
    <property type="match status" value="1"/>
</dbReference>
<sequence length="476" mass="51831">MRRLLFGLLLLLVVAPISAATVEGIRMSQGDDTTRLVLDMSGKVEYNAFLLANPDRLVIDINNAKQNANLAVPPLNETPVRTIRQGTPQQSTLRLVFDLHRAVRFETRTLPPHQNYPHRLVIDLFTDQGPGSSPSTTVASNNSSSSAASTSSQASAPSNTQAAPQTAEAPIRPEPAAQAPEITPVATPPITRHSLPRRDIVIAIDPGHGGRDPGAIGPGGTREKDVVLQISRRLARLVDAEPGMRAFMTRDTDTFITLRQRIQRARAAGADMFISVHADAFANRNARGSSVYVLSERGASSEAARLLADRENSADLHGGISLEDKDDLLASVLLDLSQTASLEASVEVANNVLSGLKRLGHVHKRQVESANFVVLKSPDIPSILVETAFISNPEEERRLRDADYQERLAQSMMSGIRTYFQRNPITETVKPQQHVVSRGDTLSGIAQRYRVNMAELKSTNNLQSNTLRVGDVLRIP</sequence>
<dbReference type="PATRIC" id="fig|1286106.3.peg.2373"/>
<dbReference type="SMART" id="SM00646">
    <property type="entry name" value="Ami_3"/>
    <property type="match status" value="1"/>
</dbReference>
<evidence type="ECO:0000259" key="12">
    <source>
        <dbReference type="PROSITE" id="PS51782"/>
    </source>
</evidence>
<dbReference type="InterPro" id="IPR021731">
    <property type="entry name" value="AMIN_dom"/>
</dbReference>
<dbReference type="EC" id="3.5.1.28" evidence="4"/>
<comment type="caution">
    <text evidence="13">The sequence shown here is derived from an EMBL/GenBank/DDBJ whole genome shotgun (WGS) entry which is preliminary data.</text>
</comment>
<evidence type="ECO:0000256" key="11">
    <source>
        <dbReference type="SAM" id="SignalP"/>
    </source>
</evidence>
<gene>
    <name evidence="13" type="ORF">MPL1_11858</name>
</gene>
<dbReference type="Pfam" id="PF01520">
    <property type="entry name" value="Amidase_3"/>
    <property type="match status" value="1"/>
</dbReference>
<dbReference type="PANTHER" id="PTHR30404:SF0">
    <property type="entry name" value="N-ACETYLMURAMOYL-L-ALANINE AMIDASE AMIC"/>
    <property type="match status" value="1"/>
</dbReference>
<keyword evidence="5 11" id="KW-0732">Signal</keyword>
<dbReference type="InterPro" id="IPR018392">
    <property type="entry name" value="LysM"/>
</dbReference>
<dbReference type="SMART" id="SM00257">
    <property type="entry name" value="LysM"/>
    <property type="match status" value="1"/>
</dbReference>
<keyword evidence="8" id="KW-0961">Cell wall biogenesis/degradation</keyword>
<evidence type="ECO:0000256" key="8">
    <source>
        <dbReference type="ARBA" id="ARBA00023316"/>
    </source>
</evidence>
<feature type="chain" id="PRO_5004082782" description="N-acetylmuramoyl-L-alanine amidase AmiC" evidence="11">
    <location>
        <begin position="20"/>
        <end position="476"/>
    </location>
</feature>
<keyword evidence="6" id="KW-0574">Periplasm</keyword>
<dbReference type="InterPro" id="IPR002508">
    <property type="entry name" value="MurNAc-LAA_cat"/>
</dbReference>
<dbReference type="Proteomes" id="UP000012019">
    <property type="component" value="Unassembled WGS sequence"/>
</dbReference>
<comment type="catalytic activity">
    <reaction evidence="1">
        <text>Hydrolyzes the link between N-acetylmuramoyl residues and L-amino acid residues in certain cell-wall glycopeptides.</text>
        <dbReference type="EC" id="3.5.1.28"/>
    </reaction>
</comment>
<organism evidence="13 14">
    <name type="scientific">Methylophaga lonarensis MPL</name>
    <dbReference type="NCBI Taxonomy" id="1286106"/>
    <lineage>
        <taxon>Bacteria</taxon>
        <taxon>Pseudomonadati</taxon>
        <taxon>Pseudomonadota</taxon>
        <taxon>Gammaproteobacteria</taxon>
        <taxon>Thiotrichales</taxon>
        <taxon>Piscirickettsiaceae</taxon>
        <taxon>Methylophaga</taxon>
    </lineage>
</organism>
<evidence type="ECO:0000256" key="2">
    <source>
        <dbReference type="ARBA" id="ARBA00004418"/>
    </source>
</evidence>
<evidence type="ECO:0000256" key="3">
    <source>
        <dbReference type="ARBA" id="ARBA00010860"/>
    </source>
</evidence>
<evidence type="ECO:0000313" key="13">
    <source>
        <dbReference type="EMBL" id="EMR12140.1"/>
    </source>
</evidence>
<feature type="domain" description="LysM" evidence="12">
    <location>
        <begin position="432"/>
        <end position="475"/>
    </location>
</feature>
<dbReference type="SUPFAM" id="SSF53187">
    <property type="entry name" value="Zn-dependent exopeptidases"/>
    <property type="match status" value="1"/>
</dbReference>
<dbReference type="AlphaFoldDB" id="M7PE09"/>
<dbReference type="SUPFAM" id="SSF54106">
    <property type="entry name" value="LysM domain"/>
    <property type="match status" value="1"/>
</dbReference>
<dbReference type="EMBL" id="APHR01000070">
    <property type="protein sequence ID" value="EMR12140.1"/>
    <property type="molecule type" value="Genomic_DNA"/>
</dbReference>
<dbReference type="CDD" id="cd02696">
    <property type="entry name" value="MurNAc-LAA"/>
    <property type="match status" value="1"/>
</dbReference>
<dbReference type="InterPro" id="IPR036779">
    <property type="entry name" value="LysM_dom_sf"/>
</dbReference>
<comment type="subcellular location">
    <subcellularLocation>
        <location evidence="2">Periplasm</location>
    </subcellularLocation>
</comment>
<proteinExistence type="inferred from homology"/>
<keyword evidence="7" id="KW-0378">Hydrolase</keyword>
<dbReference type="InterPro" id="IPR050695">
    <property type="entry name" value="N-acetylmuramoyl_amidase_3"/>
</dbReference>